<feature type="compositionally biased region" description="Pro residues" evidence="1">
    <location>
        <begin position="575"/>
        <end position="584"/>
    </location>
</feature>
<feature type="region of interest" description="Disordered" evidence="1">
    <location>
        <begin position="572"/>
        <end position="613"/>
    </location>
</feature>
<organism evidence="2 3">
    <name type="scientific">Lentinula raphanica</name>
    <dbReference type="NCBI Taxonomy" id="153919"/>
    <lineage>
        <taxon>Eukaryota</taxon>
        <taxon>Fungi</taxon>
        <taxon>Dikarya</taxon>
        <taxon>Basidiomycota</taxon>
        <taxon>Agaricomycotina</taxon>
        <taxon>Agaricomycetes</taxon>
        <taxon>Agaricomycetidae</taxon>
        <taxon>Agaricales</taxon>
        <taxon>Marasmiineae</taxon>
        <taxon>Omphalotaceae</taxon>
        <taxon>Lentinula</taxon>
    </lineage>
</organism>
<evidence type="ECO:0000313" key="3">
    <source>
        <dbReference type="Proteomes" id="UP001163846"/>
    </source>
</evidence>
<dbReference type="Proteomes" id="UP001163846">
    <property type="component" value="Unassembled WGS sequence"/>
</dbReference>
<feature type="compositionally biased region" description="Polar residues" evidence="1">
    <location>
        <begin position="129"/>
        <end position="146"/>
    </location>
</feature>
<evidence type="ECO:0000256" key="1">
    <source>
        <dbReference type="SAM" id="MobiDB-lite"/>
    </source>
</evidence>
<reference evidence="2" key="1">
    <citation type="submission" date="2022-08" db="EMBL/GenBank/DDBJ databases">
        <authorList>
            <consortium name="DOE Joint Genome Institute"/>
            <person name="Min B."/>
            <person name="Riley R."/>
            <person name="Sierra-Patev S."/>
            <person name="Naranjo-Ortiz M."/>
            <person name="Looney B."/>
            <person name="Konkel Z."/>
            <person name="Slot J.C."/>
            <person name="Sakamoto Y."/>
            <person name="Steenwyk J.L."/>
            <person name="Rokas A."/>
            <person name="Carro J."/>
            <person name="Camarero S."/>
            <person name="Ferreira P."/>
            <person name="Molpeceres G."/>
            <person name="Ruiz-Duenas F.J."/>
            <person name="Serrano A."/>
            <person name="Henrissat B."/>
            <person name="Drula E."/>
            <person name="Hughes K.W."/>
            <person name="Mata J.L."/>
            <person name="Ishikawa N.K."/>
            <person name="Vargas-Isla R."/>
            <person name="Ushijima S."/>
            <person name="Smith C.A."/>
            <person name="Ahrendt S."/>
            <person name="Andreopoulos W."/>
            <person name="He G."/>
            <person name="Labutti K."/>
            <person name="Lipzen A."/>
            <person name="Ng V."/>
            <person name="Sandor L."/>
            <person name="Barry K."/>
            <person name="Martinez A.T."/>
            <person name="Xiao Y."/>
            <person name="Gibbons J.G."/>
            <person name="Terashima K."/>
            <person name="Hibbett D.S."/>
            <person name="Grigoriev I.V."/>
        </authorList>
    </citation>
    <scope>NUCLEOTIDE SEQUENCE</scope>
    <source>
        <strain evidence="2">TFB9207</strain>
    </source>
</reference>
<evidence type="ECO:0000313" key="2">
    <source>
        <dbReference type="EMBL" id="KAJ3835935.1"/>
    </source>
</evidence>
<protein>
    <submittedName>
        <fullName evidence="2">Nuclease</fullName>
    </submittedName>
</protein>
<comment type="caution">
    <text evidence="2">The sequence shown here is derived from an EMBL/GenBank/DDBJ whole genome shotgun (WGS) entry which is preliminary data.</text>
</comment>
<proteinExistence type="predicted"/>
<dbReference type="EMBL" id="MU806363">
    <property type="protein sequence ID" value="KAJ3835935.1"/>
    <property type="molecule type" value="Genomic_DNA"/>
</dbReference>
<name>A0AA38UBT2_9AGAR</name>
<gene>
    <name evidence="2" type="ORF">F5878DRAFT_286479</name>
</gene>
<keyword evidence="3" id="KW-1185">Reference proteome</keyword>
<sequence>MTTSADLRIASKRAYYDNDKPYGDSETITLYIYNAGPDTASAPTVTAGYTHSMDYNNVSTSLQKAQEQVGKQPSKDLASLTWTNLTSPSTHYEGWNMVTTLPDISPGTILQLGLTFPMTREESYDDDTTTASVTSNTSDPRQSNNSTTYIITPNHHNDGSSYWNTPGDVGNLDFNGLTNVQTVSQCDLRIASSRARYNNNLPFGEAETLSLLIFNAGPTIAMSPVLTAGYTTSMDETLMTAFGEQVWIPDGLNPSTFFSGSDTTADIKWQSIVGGLGFPRVDGWNAVVNLPDLPPSILYRIHIKFPMNHTTTYKDYTATASITSQAKELDSSNNSTTYVITPNHNNDGDAYWNAPGNISQLDGPTTPAGSQACSTGWLLDTPMIVQISGDDNPSQIPLKQLEGQISTTKAISYAPQGLNFQAKAVTGVEYDTSAQGMILSFCSDGVNTQSYTAHPDTLVYLDPFSVTVGQDTHRVAYWIPVRMLWVGAGLRGRSPTGGMTVAYVTDIKADTSGDQLQSAEPGIVSMSHSYVVGTLDQGGILTHNPKDDQRCGNPNVPAIIAAVVAVANNIVATTTPPPGIPDPPHGYSLRYRRPDDPNTPSQSGPPVLPLDVPRRDEDENWLIYLYEEDTPAAVENARVGVYEMGLPPVLTYDPSGAPTRRRDSTGQYQSQRELLQLTTQELSGATGTTGQLDRDEYPPAIASQGGSGALVSYIEAGDNRRAGALMGQQFNNYRANPQPDGHAPLQPGDGFRYAVIHENMFGVEYIGDGMDEDQLEEPPTT</sequence>
<feature type="region of interest" description="Disordered" evidence="1">
    <location>
        <begin position="122"/>
        <end position="146"/>
    </location>
</feature>
<accession>A0AA38UBT2</accession>
<dbReference type="AlphaFoldDB" id="A0AA38UBT2"/>